<dbReference type="EMBL" id="FOKJ01000183">
    <property type="protein sequence ID" value="SFB65123.1"/>
    <property type="molecule type" value="Genomic_DNA"/>
</dbReference>
<organism evidence="1 2">
    <name type="scientific">Azotobacter beijerinckii</name>
    <dbReference type="NCBI Taxonomy" id="170623"/>
    <lineage>
        <taxon>Bacteria</taxon>
        <taxon>Pseudomonadati</taxon>
        <taxon>Pseudomonadota</taxon>
        <taxon>Gammaproteobacteria</taxon>
        <taxon>Pseudomonadales</taxon>
        <taxon>Pseudomonadaceae</taxon>
        <taxon>Azotobacter</taxon>
    </lineage>
</organism>
<proteinExistence type="predicted"/>
<accession>A0A1I1CXM3</accession>
<gene>
    <name evidence="1" type="ORF">SAMN04244571_04770</name>
</gene>
<evidence type="ECO:0000313" key="2">
    <source>
        <dbReference type="Proteomes" id="UP000198861"/>
    </source>
</evidence>
<comment type="caution">
    <text evidence="1">The sequence shown here is derived from an EMBL/GenBank/DDBJ whole genome shotgun (WGS) entry which is preliminary data.</text>
</comment>
<sequence length="323" mass="35075">MAVLTAQLARPTLGGIDNPHLSAALDAFAWAIPGESETKRSPGDSALSTHWPVEANGRAIAGQRMRAFVDDWYDRIHISPAQLDLGNVVSTQTTAVSLWNAYREPRTLLGVSGLDEGIELSGQLAAPLTFTALQERIWQVAVTPDGAPVLDTTLAWTFDNGATAELRITANRIIAWSFAPDWADGVLERLTWATDILQSESGVEQRRAIRLAPRREFEAMLYVEGRERQLLDLALFGWGSRTWALPVWPDIQLLDQPVALGATRIACTTAGLDFAVGRLALLRGESAFVCEAVEVAAIDAGGIDLARPTQQAWPAGARLYPAR</sequence>
<reference evidence="1 2" key="1">
    <citation type="submission" date="2016-10" db="EMBL/GenBank/DDBJ databases">
        <authorList>
            <person name="Varghese N."/>
            <person name="Submissions S."/>
        </authorList>
    </citation>
    <scope>NUCLEOTIDE SEQUENCE [LARGE SCALE GENOMIC DNA]</scope>
    <source>
        <strain evidence="1 2">DSM 282</strain>
    </source>
</reference>
<evidence type="ECO:0000313" key="1">
    <source>
        <dbReference type="EMBL" id="SFB65123.1"/>
    </source>
</evidence>
<protein>
    <submittedName>
        <fullName evidence="1">Uncharacterized protein</fullName>
    </submittedName>
</protein>
<feature type="non-terminal residue" evidence="1">
    <location>
        <position position="323"/>
    </location>
</feature>
<keyword evidence="2" id="KW-1185">Reference proteome</keyword>
<dbReference type="Proteomes" id="UP000198861">
    <property type="component" value="Unassembled WGS sequence"/>
</dbReference>
<name>A0A1I1CXM3_9GAMM</name>